<keyword evidence="1" id="KW-0805">Transcription regulation</keyword>
<dbReference type="Proteomes" id="UP000095087">
    <property type="component" value="Unassembled WGS sequence"/>
</dbReference>
<evidence type="ECO:0000313" key="5">
    <source>
        <dbReference type="EMBL" id="ODA65987.1"/>
    </source>
</evidence>
<dbReference type="Pfam" id="PF12833">
    <property type="entry name" value="HTH_18"/>
    <property type="match status" value="1"/>
</dbReference>
<accession>A0A1E2RUR1</accession>
<name>A0A1E2RUR1_9HYPH</name>
<protein>
    <submittedName>
        <fullName evidence="5">Regulatory protein PchR</fullName>
    </submittedName>
</protein>
<dbReference type="PANTHER" id="PTHR47893:SF1">
    <property type="entry name" value="REGULATORY PROTEIN PCHR"/>
    <property type="match status" value="1"/>
</dbReference>
<evidence type="ECO:0000313" key="6">
    <source>
        <dbReference type="Proteomes" id="UP000095087"/>
    </source>
</evidence>
<dbReference type="PROSITE" id="PS00041">
    <property type="entry name" value="HTH_ARAC_FAMILY_1"/>
    <property type="match status" value="1"/>
</dbReference>
<evidence type="ECO:0000259" key="4">
    <source>
        <dbReference type="PROSITE" id="PS01124"/>
    </source>
</evidence>
<dbReference type="SUPFAM" id="SSF46689">
    <property type="entry name" value="Homeodomain-like"/>
    <property type="match status" value="1"/>
</dbReference>
<dbReference type="PANTHER" id="PTHR47893">
    <property type="entry name" value="REGULATORY PROTEIN PCHR"/>
    <property type="match status" value="1"/>
</dbReference>
<dbReference type="PRINTS" id="PR00032">
    <property type="entry name" value="HTHARAC"/>
</dbReference>
<keyword evidence="2" id="KW-0238">DNA-binding</keyword>
<dbReference type="PROSITE" id="PS01124">
    <property type="entry name" value="HTH_ARAC_FAMILY_2"/>
    <property type="match status" value="1"/>
</dbReference>
<keyword evidence="3" id="KW-0804">Transcription</keyword>
<dbReference type="STRING" id="1177755.A7A08_03131"/>
<evidence type="ECO:0000256" key="3">
    <source>
        <dbReference type="ARBA" id="ARBA00023163"/>
    </source>
</evidence>
<feature type="domain" description="HTH araC/xylS-type" evidence="4">
    <location>
        <begin position="220"/>
        <end position="318"/>
    </location>
</feature>
<dbReference type="InterPro" id="IPR020449">
    <property type="entry name" value="Tscrpt_reg_AraC-type_HTH"/>
</dbReference>
<comment type="caution">
    <text evidence="5">The sequence shown here is derived from an EMBL/GenBank/DDBJ whole genome shotgun (WGS) entry which is preliminary data.</text>
</comment>
<dbReference type="EMBL" id="MASI01000012">
    <property type="protein sequence ID" value="ODA65987.1"/>
    <property type="molecule type" value="Genomic_DNA"/>
</dbReference>
<reference evidence="5 6" key="1">
    <citation type="submission" date="2016-07" db="EMBL/GenBank/DDBJ databases">
        <title>Draft genome sequence of Methyloligella halotolerans C2T (VKM B-2706T=CCUG 61687T=DSM 25045T), a halotolerant polyhydroxybutyrate accumulating methylotroph.</title>
        <authorList>
            <person name="Vasilenko O.V."/>
            <person name="Doronina N.V."/>
            <person name="Poroshina M.N."/>
            <person name="Tarlachkov S.V."/>
            <person name="Trotsenko Y.A."/>
        </authorList>
    </citation>
    <scope>NUCLEOTIDE SEQUENCE [LARGE SCALE GENOMIC DNA]</scope>
    <source>
        <strain evidence="5 6">VKM B-2706</strain>
    </source>
</reference>
<dbReference type="GO" id="GO:0043565">
    <property type="term" value="F:sequence-specific DNA binding"/>
    <property type="evidence" value="ECO:0007669"/>
    <property type="project" value="InterPro"/>
</dbReference>
<evidence type="ECO:0000256" key="2">
    <source>
        <dbReference type="ARBA" id="ARBA00023125"/>
    </source>
</evidence>
<proteinExistence type="predicted"/>
<dbReference type="InterPro" id="IPR009057">
    <property type="entry name" value="Homeodomain-like_sf"/>
</dbReference>
<dbReference type="GO" id="GO:0003700">
    <property type="term" value="F:DNA-binding transcription factor activity"/>
    <property type="evidence" value="ECO:0007669"/>
    <property type="project" value="InterPro"/>
</dbReference>
<dbReference type="InterPro" id="IPR053142">
    <property type="entry name" value="PchR_regulatory_protein"/>
</dbReference>
<dbReference type="InterPro" id="IPR018062">
    <property type="entry name" value="HTH_AraC-typ_CS"/>
</dbReference>
<dbReference type="InterPro" id="IPR018060">
    <property type="entry name" value="HTH_AraC"/>
</dbReference>
<dbReference type="RefSeq" id="WP_141694030.1">
    <property type="nucleotide sequence ID" value="NZ_MASI01000012.1"/>
</dbReference>
<dbReference type="Gene3D" id="1.10.10.60">
    <property type="entry name" value="Homeodomain-like"/>
    <property type="match status" value="1"/>
</dbReference>
<organism evidence="5 6">
    <name type="scientific">Methyloligella halotolerans</name>
    <dbReference type="NCBI Taxonomy" id="1177755"/>
    <lineage>
        <taxon>Bacteria</taxon>
        <taxon>Pseudomonadati</taxon>
        <taxon>Pseudomonadota</taxon>
        <taxon>Alphaproteobacteria</taxon>
        <taxon>Hyphomicrobiales</taxon>
        <taxon>Hyphomicrobiaceae</taxon>
        <taxon>Methyloligella</taxon>
    </lineage>
</organism>
<sequence length="322" mass="34886">METSIDWQFDPAMGCIRAPREGAATFQSVPYAAACERLAFGEGFAVCGVSACCETEMAFQAPPAREGLLHLQFLASGACTFYSDDRSRRLAPGRDVLSSFLFASRSVAGWSVPADSPLKIVSIDLSEGQLGEWFGHTLPRRLRTMLSSREPGTVAVSPAAAPFLNGLAARMAGAKPNGATHRIAIEGAALQAVAAALEPLAEERLTGETGLNFREERALDRVRERLLADLRTPPDLTTLAGEAGMAPRRLQMAFRVRFGLSLFQALQNARLDYAKAVLQEGECSVKEIAWRTGYAHPASFTHAFRNRFGLPPSAFMAPRRRG</sequence>
<gene>
    <name evidence="5" type="ORF">A7A08_03131</name>
</gene>
<dbReference type="AlphaFoldDB" id="A0A1E2RUR1"/>
<keyword evidence="6" id="KW-1185">Reference proteome</keyword>
<dbReference type="SMART" id="SM00342">
    <property type="entry name" value="HTH_ARAC"/>
    <property type="match status" value="1"/>
</dbReference>
<evidence type="ECO:0000256" key="1">
    <source>
        <dbReference type="ARBA" id="ARBA00023015"/>
    </source>
</evidence>
<dbReference type="OrthoDB" id="9793422at2"/>